<evidence type="ECO:0000313" key="3">
    <source>
        <dbReference type="Proteomes" id="UP000198862"/>
    </source>
</evidence>
<keyword evidence="1" id="KW-1133">Transmembrane helix</keyword>
<evidence type="ECO:0000256" key="1">
    <source>
        <dbReference type="SAM" id="Phobius"/>
    </source>
</evidence>
<keyword evidence="3" id="KW-1185">Reference proteome</keyword>
<dbReference type="AlphaFoldDB" id="A0A1I1IFE4"/>
<keyword evidence="1" id="KW-0472">Membrane</keyword>
<keyword evidence="1" id="KW-0812">Transmembrane</keyword>
<protein>
    <submittedName>
        <fullName evidence="2">Uncharacterized protein</fullName>
    </submittedName>
</protein>
<reference evidence="2 3" key="1">
    <citation type="submission" date="2016-10" db="EMBL/GenBank/DDBJ databases">
        <authorList>
            <person name="de Groot N.N."/>
        </authorList>
    </citation>
    <scope>NUCLEOTIDE SEQUENCE [LARGE SCALE GENOMIC DNA]</scope>
    <source>
        <strain evidence="2 3">DSM 6059</strain>
    </source>
</reference>
<dbReference type="EMBL" id="FOLO01000007">
    <property type="protein sequence ID" value="SFC32988.1"/>
    <property type="molecule type" value="Genomic_DNA"/>
</dbReference>
<name>A0A1I1IFE4_9GAMM</name>
<proteinExistence type="predicted"/>
<dbReference type="Proteomes" id="UP000198862">
    <property type="component" value="Unassembled WGS sequence"/>
</dbReference>
<accession>A0A1I1IFE4</accession>
<evidence type="ECO:0000313" key="2">
    <source>
        <dbReference type="EMBL" id="SFC32988.1"/>
    </source>
</evidence>
<feature type="transmembrane region" description="Helical" evidence="1">
    <location>
        <begin position="37"/>
        <end position="56"/>
    </location>
</feature>
<gene>
    <name evidence="2" type="ORF">SAMN02745724_01447</name>
</gene>
<sequence length="71" mass="8348">MGSNNDIEARLTGFAVKMYFDRANFRLRRNVNNALNIIYALFIKLIFSYSVQIINIKITAQMNVFIFLCMY</sequence>
<organism evidence="2 3">
    <name type="scientific">Pseudoalteromonas denitrificans DSM 6059</name>
    <dbReference type="NCBI Taxonomy" id="1123010"/>
    <lineage>
        <taxon>Bacteria</taxon>
        <taxon>Pseudomonadati</taxon>
        <taxon>Pseudomonadota</taxon>
        <taxon>Gammaproteobacteria</taxon>
        <taxon>Alteromonadales</taxon>
        <taxon>Pseudoalteromonadaceae</taxon>
        <taxon>Pseudoalteromonas</taxon>
    </lineage>
</organism>